<protein>
    <submittedName>
        <fullName evidence="2">Uncharacterized protein</fullName>
    </submittedName>
</protein>
<dbReference type="AlphaFoldDB" id="A0A2C5Y3S5"/>
<proteinExistence type="predicted"/>
<comment type="caution">
    <text evidence="2">The sequence shown here is derived from an EMBL/GenBank/DDBJ whole genome shotgun (WGS) entry which is preliminary data.</text>
</comment>
<keyword evidence="3" id="KW-1185">Reference proteome</keyword>
<name>A0A2C5Y3S5_9HYPO</name>
<feature type="region of interest" description="Disordered" evidence="1">
    <location>
        <begin position="184"/>
        <end position="279"/>
    </location>
</feature>
<dbReference type="Proteomes" id="UP000226192">
    <property type="component" value="Unassembled WGS sequence"/>
</dbReference>
<feature type="compositionally biased region" description="Polar residues" evidence="1">
    <location>
        <begin position="212"/>
        <end position="225"/>
    </location>
</feature>
<evidence type="ECO:0000313" key="3">
    <source>
        <dbReference type="Proteomes" id="UP000226192"/>
    </source>
</evidence>
<evidence type="ECO:0000313" key="2">
    <source>
        <dbReference type="EMBL" id="PHH64145.1"/>
    </source>
</evidence>
<evidence type="ECO:0000256" key="1">
    <source>
        <dbReference type="SAM" id="MobiDB-lite"/>
    </source>
</evidence>
<reference evidence="2 3" key="1">
    <citation type="submission" date="2017-06" db="EMBL/GenBank/DDBJ databases">
        <title>Ant-infecting Ophiocordyceps genomes reveal a high diversity of potential behavioral manipulation genes and a possible major role for enterotoxins.</title>
        <authorList>
            <person name="De Bekker C."/>
            <person name="Evans H.C."/>
            <person name="Brachmann A."/>
            <person name="Hughes D.P."/>
        </authorList>
    </citation>
    <scope>NUCLEOTIDE SEQUENCE [LARGE SCALE GENOMIC DNA]</scope>
    <source>
        <strain evidence="2 3">Map64</strain>
    </source>
</reference>
<sequence length="541" mass="59016">MGSTIVQECKGQVGDEDEDAIDPLVHAVRAKAVELSYTSMIYGVQDFISVKPIGPTRMLQFSVFGPGILTLSSTTVSIDKGQQLAISVQDVVPPAGYHPPMVESFAIKGRGKVMLDDVEYHLNRTFTASFRTSPLSKRPNCHYVPPLRDRGCRSAARSNPERPIYSMGFRPERDWPSRRHDSVYRYSSRSRDTQNLADDPSDEVAGFGMVEGSNSAQNRPKTSGIGNLGQAPRADNDPSEDVAGFSMAEAPRADNDPSEDVAGFGMAEGMNDSNKAQTRAEADDLIDDMTDSSQAQGTVGYEASRNVWSSSPGGGDDGDSSVVPVLGTPRFRDVQNPPETSPMDGQGWSGQADMEGLHYYNPQHLRDSVEVAELKPGSKYQLAGASKLLIPITADSPLAPGWPRKMSGEVLPLCYFEDAITFEPLHDGAPAFSLLPHIVPGLSAADIEGLREFHYSCAKLSRTTYAVNCIHPKFNCVNERGLFIGFRPGSYTAFRDIAYRKIPFRDCNDLLLPTHLESHDITSGEFTAINCVWPVLKMATP</sequence>
<organism evidence="2 3">
    <name type="scientific">Ophiocordyceps australis</name>
    <dbReference type="NCBI Taxonomy" id="1399860"/>
    <lineage>
        <taxon>Eukaryota</taxon>
        <taxon>Fungi</taxon>
        <taxon>Dikarya</taxon>
        <taxon>Ascomycota</taxon>
        <taxon>Pezizomycotina</taxon>
        <taxon>Sordariomycetes</taxon>
        <taxon>Hypocreomycetidae</taxon>
        <taxon>Hypocreales</taxon>
        <taxon>Ophiocordycipitaceae</taxon>
        <taxon>Ophiocordyceps</taxon>
    </lineage>
</organism>
<gene>
    <name evidence="2" type="ORF">CDD81_4892</name>
</gene>
<dbReference type="EMBL" id="NJET01000035">
    <property type="protein sequence ID" value="PHH64145.1"/>
    <property type="molecule type" value="Genomic_DNA"/>
</dbReference>
<accession>A0A2C5Y3S5</accession>